<dbReference type="Pfam" id="PF22725">
    <property type="entry name" value="GFO_IDH_MocA_C3"/>
    <property type="match status" value="1"/>
</dbReference>
<feature type="domain" description="GFO/IDH/MocA-like oxidoreductase" evidence="3">
    <location>
        <begin position="132"/>
        <end position="277"/>
    </location>
</feature>
<reference evidence="4 5" key="1">
    <citation type="submission" date="2020-08" db="EMBL/GenBank/DDBJ databases">
        <title>Cohnella phylogeny.</title>
        <authorList>
            <person name="Dunlap C."/>
        </authorList>
    </citation>
    <scope>NUCLEOTIDE SEQUENCE [LARGE SCALE GENOMIC DNA]</scope>
    <source>
        <strain evidence="4 5">DSM 28246</strain>
    </source>
</reference>
<protein>
    <submittedName>
        <fullName evidence="4">Gfo/Idh/MocA family oxidoreductase</fullName>
    </submittedName>
</protein>
<organism evidence="4 5">
    <name type="scientific">Cohnella nanjingensis</name>
    <dbReference type="NCBI Taxonomy" id="1387779"/>
    <lineage>
        <taxon>Bacteria</taxon>
        <taxon>Bacillati</taxon>
        <taxon>Bacillota</taxon>
        <taxon>Bacilli</taxon>
        <taxon>Bacillales</taxon>
        <taxon>Paenibacillaceae</taxon>
        <taxon>Cohnella</taxon>
    </lineage>
</organism>
<dbReference type="EMBL" id="JACJVP010000047">
    <property type="protein sequence ID" value="MBB6674443.1"/>
    <property type="molecule type" value="Genomic_DNA"/>
</dbReference>
<dbReference type="InterPro" id="IPR050463">
    <property type="entry name" value="Gfo/Idh/MocA_oxidrdct_glycsds"/>
</dbReference>
<evidence type="ECO:0000313" key="4">
    <source>
        <dbReference type="EMBL" id="MBB6674443.1"/>
    </source>
</evidence>
<accession>A0A7X0RVL6</accession>
<dbReference type="GO" id="GO:0000166">
    <property type="term" value="F:nucleotide binding"/>
    <property type="evidence" value="ECO:0007669"/>
    <property type="project" value="InterPro"/>
</dbReference>
<evidence type="ECO:0000313" key="5">
    <source>
        <dbReference type="Proteomes" id="UP000547209"/>
    </source>
</evidence>
<dbReference type="Gene3D" id="3.30.360.10">
    <property type="entry name" value="Dihydrodipicolinate Reductase, domain 2"/>
    <property type="match status" value="1"/>
</dbReference>
<sequence>MVGYKFMGKAHSHAYRDLPFFFDTDVEPVLQTLVGRNQNAVRLAAEKLGWLSYETDWRRLLERDDIDVVDIGTPNGSHAEIAIAAAKAGKHVLCEKPLAMNTLQAKEMWKAAEQAGVVHMICHNYRFAPAVQWAKKLIQEGVLGDIYHFRAQYLQDWIMDPQFPLVWRMRKEVTGSGTLGDLMAHSIDLARFLVGEIREVSGLLETFIKTRPVGEMSGGLEAAASGGAVAEVDVDDAAAALARFENGAVGVFEATRFAKGNRNGNRIEINGSKGSIRWEMDRMNNLELYLENDPLGIQGFRSITCTEGVHPYAGAYWPAGHPIGYEHTFINLMHEFMRGISGKGGNPSPSFEDGYRNQVVLEAIEQSATAGAKVAITY</sequence>
<dbReference type="InterPro" id="IPR055170">
    <property type="entry name" value="GFO_IDH_MocA-like_dom"/>
</dbReference>
<evidence type="ECO:0000256" key="1">
    <source>
        <dbReference type="ARBA" id="ARBA00023002"/>
    </source>
</evidence>
<comment type="caution">
    <text evidence="4">The sequence shown here is derived from an EMBL/GenBank/DDBJ whole genome shotgun (WGS) entry which is preliminary data.</text>
</comment>
<evidence type="ECO:0000259" key="3">
    <source>
        <dbReference type="Pfam" id="PF22725"/>
    </source>
</evidence>
<dbReference type="PANTHER" id="PTHR43818:SF11">
    <property type="entry name" value="BCDNA.GH03377"/>
    <property type="match status" value="1"/>
</dbReference>
<keyword evidence="5" id="KW-1185">Reference proteome</keyword>
<dbReference type="InterPro" id="IPR036291">
    <property type="entry name" value="NAD(P)-bd_dom_sf"/>
</dbReference>
<dbReference type="SUPFAM" id="SSF51735">
    <property type="entry name" value="NAD(P)-binding Rossmann-fold domains"/>
    <property type="match status" value="1"/>
</dbReference>
<dbReference type="InterPro" id="IPR000683">
    <property type="entry name" value="Gfo/Idh/MocA-like_OxRdtase_N"/>
</dbReference>
<dbReference type="PANTHER" id="PTHR43818">
    <property type="entry name" value="BCDNA.GH03377"/>
    <property type="match status" value="1"/>
</dbReference>
<dbReference type="Gene3D" id="3.40.50.720">
    <property type="entry name" value="NAD(P)-binding Rossmann-like Domain"/>
    <property type="match status" value="1"/>
</dbReference>
<evidence type="ECO:0000259" key="2">
    <source>
        <dbReference type="Pfam" id="PF01408"/>
    </source>
</evidence>
<gene>
    <name evidence="4" type="ORF">H7C19_27545</name>
</gene>
<keyword evidence="1" id="KW-0560">Oxidoreductase</keyword>
<dbReference type="Proteomes" id="UP000547209">
    <property type="component" value="Unassembled WGS sequence"/>
</dbReference>
<dbReference type="AlphaFoldDB" id="A0A7X0RVL6"/>
<dbReference type="Pfam" id="PF01408">
    <property type="entry name" value="GFO_IDH_MocA"/>
    <property type="match status" value="1"/>
</dbReference>
<name>A0A7X0RVL6_9BACL</name>
<feature type="domain" description="Gfo/Idh/MocA-like oxidoreductase N-terminal" evidence="2">
    <location>
        <begin position="1"/>
        <end position="121"/>
    </location>
</feature>
<dbReference type="SUPFAM" id="SSF55347">
    <property type="entry name" value="Glyceraldehyde-3-phosphate dehydrogenase-like, C-terminal domain"/>
    <property type="match status" value="1"/>
</dbReference>
<proteinExistence type="predicted"/>
<dbReference type="GO" id="GO:0016491">
    <property type="term" value="F:oxidoreductase activity"/>
    <property type="evidence" value="ECO:0007669"/>
    <property type="project" value="UniProtKB-KW"/>
</dbReference>